<reference evidence="6 7" key="1">
    <citation type="submission" date="2018-11" db="EMBL/GenBank/DDBJ databases">
        <title>Complete genome sequence of Microcystis aeruginosa NIES-102.</title>
        <authorList>
            <person name="Yamaguchi H."/>
            <person name="Suzuki S."/>
            <person name="Kawachi M."/>
        </authorList>
    </citation>
    <scope>NUCLEOTIDE SEQUENCE [LARGE SCALE GENOMIC DNA]</scope>
    <source>
        <strain evidence="6 7">NIES-102</strain>
    </source>
</reference>
<evidence type="ECO:0000259" key="5">
    <source>
        <dbReference type="SMART" id="SM00237"/>
    </source>
</evidence>
<dbReference type="EMBL" id="AP019314">
    <property type="protein sequence ID" value="BBH41010.1"/>
    <property type="molecule type" value="Genomic_DNA"/>
</dbReference>
<keyword evidence="4" id="KW-0406">Ion transport</keyword>
<dbReference type="InterPro" id="IPR048165">
    <property type="entry name" value="Bluetail_dom"/>
</dbReference>
<keyword evidence="3" id="KW-0106">Calcium</keyword>
<gene>
    <name evidence="6" type="ORF">myaer102_35990</name>
</gene>
<dbReference type="Pfam" id="PF13229">
    <property type="entry name" value="Beta_helix"/>
    <property type="match status" value="1"/>
</dbReference>
<accession>A0A3G9K5Y4</accession>
<keyword evidence="1" id="KW-0732">Signal</keyword>
<evidence type="ECO:0000256" key="2">
    <source>
        <dbReference type="ARBA" id="ARBA00022737"/>
    </source>
</evidence>
<dbReference type="InterPro" id="IPR039448">
    <property type="entry name" value="Beta_helix"/>
</dbReference>
<proteinExistence type="predicted"/>
<dbReference type="PANTHER" id="PTHR11878">
    <property type="entry name" value="SODIUM/CALCIUM EXCHANGER"/>
    <property type="match status" value="1"/>
</dbReference>
<dbReference type="GO" id="GO:0007154">
    <property type="term" value="P:cell communication"/>
    <property type="evidence" value="ECO:0007669"/>
    <property type="project" value="InterPro"/>
</dbReference>
<sequence>MTSTLLPSFPAVDDVLFNFAQSDGFWANLETAFGTSYDVVKATELRQQWKSRNFSQLPEIEVVNSSVLGSANGAYGISTNKIYLSESFFASASSDALVAVMLEEIGHFVDAQVNTVDTVGDEGELFSHLVRGVNLTEAELTYIQTEDDRSVIDLGGQFIGVEQTAPITLIVNTTIDENDGSATIGSGLSLRDAVTIANQSPNTPYIIKLKSGTTYALSYVNNTTTGDRSLNTNGTITIETDGTALASIVNNASYKPPIRWMDYNSIISNSSKLGVTLNNLYISSKGGGRGIYNSSNGILTLTNSTITGNTANVGGGGIYNDGTLTLTNSTISGNTATYGGGIWNRETLTLNNNTISGNTANYGGGIYNGLPHYYNGERGTLTLNNNTISGNTAIRSGVGSGVGGGIDNSYSGILTLNNNTISGNTATYGGGISNGGTLTLTNNIITNNNANLGGGIGNYGTWNSNSIISGNTANQVWYINPDGLSVVDEFTWIDYSNQKITNPIDPKYPNIFDQVTFTALPPTPDSPPKPTISVSNARFDAPAGKVIFEVKLSSTYNKPITVDYYTLDGSANSIDPNQLKDFNNVVKQTLSFFPGQTSKQIEITVLGSALPTDQTFEILAKDTAYRNWTDTDKGKEVDKIYDYSDLGYEGYRINKVFKDSTTGFDAFGLTSDEKFFLVLANPLNANEFKSSSNNLLQDIANTSGGNNTAAYTAGQNLINQLTSTKQSYTFTDGTIYDLAKPPVLAIRGTEFSSGKDLLSDAETEGIGYNQFTNNKAAVNQWLSEVTNPVSGLTLKPNITGHSLGGALSQWVGGSYTGQLGKIVTFNSPGISQQPGINFNATNNLGVTHYITSADLVSIAGSKYLSGVWNLEKYSKLTSAITFEKHSVPVLNQTITRTNLSKPTDLTRKVANGNTTDLSSYWFTYLPDADYFALQMMIRGLGSLPIPGIGLTGTYLAAALTYRGTVELNRQAIGSAIDGLGNISDAVTSAYNAAKSWTSDAWDAIIGQSDKKLGLSPSTANQSNSTLKLASSFLDTNSYQIATTATASQTIDNFWDAIPDWGNNAWQATTKWSADAWKSINQWTPQTWQATTTWTAADWNKPFFTISNPTIVENNSGTNNLIFKVTLSTTSTQTITVNYATANNTATAGSDYTAKTGTLTFTPGQISQDIIISVNGDTAIEPDETFLINLSNPSNALITDNQGLGTITNDDGDNTSVTLAVSPASVTEDGTTNLVYTFTRSGSTTNALTVNYTLGGTATLNTDYTRTGTNNTVTFAANSSTATVTVDPTADTIVESNETVTLTLASGTGYKVGTTTPVTGTITNDDFPQLSINNITVVEGLDNNAILTVTVNNSNPQPISVNYTTAPINATANVDYTSKTGTITIAPNTATATISIPLLNDNLNEPDEVFTVTLSNPVNATINPDEAIGQVIITDTLQSAITRTLPNNVENLRLIGTNNINGTGNAGNNNITGNSGNNQINGRAGIDTLTGGLGADTFIFQFGQSTISTRDRITDFAINSDKIDLLTQAGNATSAPSNFSRAANSTVTTLQNLVNQVFTDANGAITGNQGLGVNSAALVQVTTGAIAGTYLVINDSTAGFQSSNDLLINITGFTGTLPALGSIPVGNFFV</sequence>
<feature type="domain" description="Calx-beta" evidence="5">
    <location>
        <begin position="1204"/>
        <end position="1304"/>
    </location>
</feature>
<protein>
    <recommendedName>
        <fullName evidence="5">Calx-beta domain-containing protein</fullName>
    </recommendedName>
</protein>
<evidence type="ECO:0000256" key="3">
    <source>
        <dbReference type="ARBA" id="ARBA00022837"/>
    </source>
</evidence>
<dbReference type="PANTHER" id="PTHR11878:SF65">
    <property type="entry name" value="NA_CA-EXCHANGE PROTEIN, ISOFORM G"/>
    <property type="match status" value="1"/>
</dbReference>
<dbReference type="Gene3D" id="2.150.10.10">
    <property type="entry name" value="Serralysin-like metalloprotease, C-terminal"/>
    <property type="match status" value="1"/>
</dbReference>
<dbReference type="Gene3D" id="3.40.50.1820">
    <property type="entry name" value="alpha/beta hydrolase"/>
    <property type="match status" value="1"/>
</dbReference>
<dbReference type="InterPro" id="IPR038081">
    <property type="entry name" value="CalX-like_sf"/>
</dbReference>
<dbReference type="SUPFAM" id="SSF51126">
    <property type="entry name" value="Pectin lyase-like"/>
    <property type="match status" value="1"/>
</dbReference>
<evidence type="ECO:0000313" key="7">
    <source>
        <dbReference type="Proteomes" id="UP000278152"/>
    </source>
</evidence>
<dbReference type="InterPro" id="IPR051171">
    <property type="entry name" value="CaCA"/>
</dbReference>
<dbReference type="Gene3D" id="2.60.40.2030">
    <property type="match status" value="4"/>
</dbReference>
<dbReference type="NCBIfam" id="NF041519">
    <property type="entry name" value="bluetail"/>
    <property type="match status" value="1"/>
</dbReference>
<name>A0A3G9K5Y4_MICVR</name>
<evidence type="ECO:0000256" key="1">
    <source>
        <dbReference type="ARBA" id="ARBA00022729"/>
    </source>
</evidence>
<feature type="domain" description="Calx-beta" evidence="5">
    <location>
        <begin position="1091"/>
        <end position="1190"/>
    </location>
</feature>
<keyword evidence="2" id="KW-0677">Repeat</keyword>
<feature type="domain" description="Calx-beta" evidence="5">
    <location>
        <begin position="1317"/>
        <end position="1414"/>
    </location>
</feature>
<dbReference type="KEGG" id="mvz:myaer102_35990"/>
<dbReference type="RefSeq" id="WP_125731341.1">
    <property type="nucleotide sequence ID" value="NZ_AP019314.1"/>
</dbReference>
<dbReference type="InterPro" id="IPR011050">
    <property type="entry name" value="Pectin_lyase_fold/virulence"/>
</dbReference>
<dbReference type="GO" id="GO:0030001">
    <property type="term" value="P:metal ion transport"/>
    <property type="evidence" value="ECO:0007669"/>
    <property type="project" value="TreeGrafter"/>
</dbReference>
<organism evidence="6 7">
    <name type="scientific">Microcystis viridis NIES-102</name>
    <dbReference type="NCBI Taxonomy" id="213615"/>
    <lineage>
        <taxon>Bacteria</taxon>
        <taxon>Bacillati</taxon>
        <taxon>Cyanobacteriota</taxon>
        <taxon>Cyanophyceae</taxon>
        <taxon>Oscillatoriophycideae</taxon>
        <taxon>Chroococcales</taxon>
        <taxon>Microcystaceae</taxon>
        <taxon>Microcystis</taxon>
    </lineage>
</organism>
<dbReference type="SMART" id="SM00237">
    <property type="entry name" value="Calx_beta"/>
    <property type="match status" value="3"/>
</dbReference>
<dbReference type="InterPro" id="IPR011049">
    <property type="entry name" value="Serralysin-like_metalloprot_C"/>
</dbReference>
<evidence type="ECO:0000256" key="4">
    <source>
        <dbReference type="ARBA" id="ARBA00023065"/>
    </source>
</evidence>
<dbReference type="SUPFAM" id="SSF51120">
    <property type="entry name" value="beta-Roll"/>
    <property type="match status" value="1"/>
</dbReference>
<dbReference type="Proteomes" id="UP000278152">
    <property type="component" value="Chromosome"/>
</dbReference>
<dbReference type="InterPro" id="IPR003644">
    <property type="entry name" value="Calx_beta"/>
</dbReference>
<dbReference type="SUPFAM" id="SSF53474">
    <property type="entry name" value="alpha/beta-Hydrolases"/>
    <property type="match status" value="1"/>
</dbReference>
<dbReference type="SUPFAM" id="SSF141072">
    <property type="entry name" value="CalX-like"/>
    <property type="match status" value="4"/>
</dbReference>
<keyword evidence="4" id="KW-0813">Transport</keyword>
<dbReference type="InterPro" id="IPR029058">
    <property type="entry name" value="AB_hydrolase_fold"/>
</dbReference>
<dbReference type="Pfam" id="PF03160">
    <property type="entry name" value="Calx-beta"/>
    <property type="match status" value="4"/>
</dbReference>
<dbReference type="GO" id="GO:0016020">
    <property type="term" value="C:membrane"/>
    <property type="evidence" value="ECO:0007669"/>
    <property type="project" value="InterPro"/>
</dbReference>
<evidence type="ECO:0000313" key="6">
    <source>
        <dbReference type="EMBL" id="BBH41010.1"/>
    </source>
</evidence>